<gene>
    <name evidence="9" type="primary">flgC</name>
    <name evidence="9" type="ORF">ABC977_05635</name>
</gene>
<dbReference type="EMBL" id="JBDKXB010000005">
    <property type="protein sequence ID" value="MEY6431888.1"/>
    <property type="molecule type" value="Genomic_DNA"/>
</dbReference>
<comment type="similarity">
    <text evidence="2">Belongs to the flagella basal body rod proteins family.</text>
</comment>
<proteinExistence type="inferred from homology"/>
<evidence type="ECO:0000256" key="4">
    <source>
        <dbReference type="ARBA" id="ARBA00023143"/>
    </source>
</evidence>
<organism evidence="9 10">
    <name type="scientific">Thioalkalicoccus limnaeus</name>
    <dbReference type="NCBI Taxonomy" id="120681"/>
    <lineage>
        <taxon>Bacteria</taxon>
        <taxon>Pseudomonadati</taxon>
        <taxon>Pseudomonadota</taxon>
        <taxon>Gammaproteobacteria</taxon>
        <taxon>Chromatiales</taxon>
        <taxon>Chromatiaceae</taxon>
        <taxon>Thioalkalicoccus</taxon>
    </lineage>
</organism>
<dbReference type="RefSeq" id="WP_369666274.1">
    <property type="nucleotide sequence ID" value="NZ_JBDKXB010000005.1"/>
</dbReference>
<keyword evidence="9" id="KW-0282">Flagellum</keyword>
<comment type="subcellular location">
    <subcellularLocation>
        <location evidence="1 6">Bacterial flagellum basal body</location>
    </subcellularLocation>
</comment>
<reference evidence="9 10" key="1">
    <citation type="submission" date="2024-05" db="EMBL/GenBank/DDBJ databases">
        <title>Genome Sequence and Characterization of the New Strain Purple Sulfur Bacterium of Genus Thioalkalicoccus.</title>
        <authorList>
            <person name="Bryantseva I.A."/>
            <person name="Kyndt J.A."/>
            <person name="Imhoff J.F."/>
        </authorList>
    </citation>
    <scope>NUCLEOTIDE SEQUENCE [LARGE SCALE GENOMIC DNA]</scope>
    <source>
        <strain evidence="9 10">Um2</strain>
    </source>
</reference>
<evidence type="ECO:0000256" key="3">
    <source>
        <dbReference type="ARBA" id="ARBA00017941"/>
    </source>
</evidence>
<protein>
    <recommendedName>
        <fullName evidence="3 6">Flagellar basal-body rod protein FlgC</fullName>
    </recommendedName>
</protein>
<dbReference type="InterPro" id="IPR006299">
    <property type="entry name" value="FlgC"/>
</dbReference>
<dbReference type="Pfam" id="PF00460">
    <property type="entry name" value="Flg_bb_rod"/>
    <property type="match status" value="1"/>
</dbReference>
<dbReference type="InterPro" id="IPR001444">
    <property type="entry name" value="Flag_bb_rod_N"/>
</dbReference>
<keyword evidence="9" id="KW-0966">Cell projection</keyword>
<evidence type="ECO:0000259" key="7">
    <source>
        <dbReference type="Pfam" id="PF00460"/>
    </source>
</evidence>
<dbReference type="PANTHER" id="PTHR30435:SF2">
    <property type="entry name" value="FLAGELLAR BASAL-BODY ROD PROTEIN FLGC"/>
    <property type="match status" value="1"/>
</dbReference>
<keyword evidence="4 6" id="KW-0975">Bacterial flagellum</keyword>
<dbReference type="Pfam" id="PF06429">
    <property type="entry name" value="Flg_bbr_C"/>
    <property type="match status" value="1"/>
</dbReference>
<comment type="subunit">
    <text evidence="5 6">The basal body constitutes a major portion of the flagellar organelle and consists of four rings (L,P,S, and M) mounted on a central rod. The rod consists of about 26 subunits of FlgG in the distal portion, and FlgB, FlgC and FlgF are thought to build up the proximal portion of the rod with about 6 subunits each.</text>
</comment>
<evidence type="ECO:0000313" key="9">
    <source>
        <dbReference type="EMBL" id="MEY6431888.1"/>
    </source>
</evidence>
<dbReference type="InterPro" id="IPR019776">
    <property type="entry name" value="Flagellar_basal_body_rod_CS"/>
</dbReference>
<feature type="domain" description="Flagellar basal-body/hook protein C-terminal" evidence="8">
    <location>
        <begin position="90"/>
        <end position="134"/>
    </location>
</feature>
<accession>A0ABV4BEE8</accession>
<evidence type="ECO:0000256" key="6">
    <source>
        <dbReference type="RuleBase" id="RU362062"/>
    </source>
</evidence>
<evidence type="ECO:0000259" key="8">
    <source>
        <dbReference type="Pfam" id="PF06429"/>
    </source>
</evidence>
<dbReference type="PANTHER" id="PTHR30435">
    <property type="entry name" value="FLAGELLAR PROTEIN"/>
    <property type="match status" value="1"/>
</dbReference>
<keyword evidence="10" id="KW-1185">Reference proteome</keyword>
<evidence type="ECO:0000256" key="5">
    <source>
        <dbReference type="ARBA" id="ARBA00025933"/>
    </source>
</evidence>
<comment type="caution">
    <text evidence="9">The sequence shown here is derived from an EMBL/GenBank/DDBJ whole genome shotgun (WGS) entry which is preliminary data.</text>
</comment>
<evidence type="ECO:0000313" key="10">
    <source>
        <dbReference type="Proteomes" id="UP001564408"/>
    </source>
</evidence>
<dbReference type="PROSITE" id="PS00588">
    <property type="entry name" value="FLAGELLA_BB_ROD"/>
    <property type="match status" value="1"/>
</dbReference>
<dbReference type="Proteomes" id="UP001564408">
    <property type="component" value="Unassembled WGS sequence"/>
</dbReference>
<evidence type="ECO:0000256" key="2">
    <source>
        <dbReference type="ARBA" id="ARBA00009677"/>
    </source>
</evidence>
<evidence type="ECO:0000256" key="1">
    <source>
        <dbReference type="ARBA" id="ARBA00004117"/>
    </source>
</evidence>
<keyword evidence="9" id="KW-0969">Cilium</keyword>
<dbReference type="NCBIfam" id="TIGR01395">
    <property type="entry name" value="FlgC"/>
    <property type="match status" value="1"/>
</dbReference>
<name>A0ABV4BEE8_9GAMM</name>
<feature type="domain" description="Flagellar basal body rod protein N-terminal" evidence="7">
    <location>
        <begin position="8"/>
        <end position="34"/>
    </location>
</feature>
<dbReference type="InterPro" id="IPR010930">
    <property type="entry name" value="Flg_bb/hook_C_dom"/>
</dbReference>
<sequence>MAVERVFDIAGSALSAGSVRLNTISSNLANADTVSATPEEAYRSREPVFANVLAGQLGGGSAGVRVLGVVESLAEPRKEYQPDHPGADADGYLYYSNVNVMEQLANLISASRSYQTNVDVMSTARQLLLKTLELGR</sequence>